<dbReference type="InterPro" id="IPR036388">
    <property type="entry name" value="WH-like_DNA-bd_sf"/>
</dbReference>
<keyword evidence="2" id="KW-1185">Reference proteome</keyword>
<comment type="caution">
    <text evidence="1">The sequence shown here is derived from an EMBL/GenBank/DDBJ whole genome shotgun (WGS) entry which is preliminary data.</text>
</comment>
<evidence type="ECO:0000313" key="2">
    <source>
        <dbReference type="Proteomes" id="UP001165289"/>
    </source>
</evidence>
<dbReference type="InterPro" id="IPR009057">
    <property type="entry name" value="Homeodomain-like_sf"/>
</dbReference>
<dbReference type="EMBL" id="JAKMXF010000295">
    <property type="protein sequence ID" value="KAI6653122.1"/>
    <property type="molecule type" value="Genomic_DNA"/>
</dbReference>
<dbReference type="PANTHER" id="PTHR46068:SF1">
    <property type="entry name" value="TRANSPOSASE IS30-LIKE HTH DOMAIN-CONTAINING PROTEIN"/>
    <property type="match status" value="1"/>
</dbReference>
<reference evidence="1 2" key="1">
    <citation type="journal article" date="2023" name="BMC Biol.">
        <title>The compact genome of the sponge Oopsacas minuta (Hexactinellida) is lacking key metazoan core genes.</title>
        <authorList>
            <person name="Santini S."/>
            <person name="Schenkelaars Q."/>
            <person name="Jourda C."/>
            <person name="Duchesne M."/>
            <person name="Belahbib H."/>
            <person name="Rocher C."/>
            <person name="Selva M."/>
            <person name="Riesgo A."/>
            <person name="Vervoort M."/>
            <person name="Leys S.P."/>
            <person name="Kodjabachian L."/>
            <person name="Le Bivic A."/>
            <person name="Borchiellini C."/>
            <person name="Claverie J.M."/>
            <person name="Renard E."/>
        </authorList>
    </citation>
    <scope>NUCLEOTIDE SEQUENCE [LARGE SCALE GENOMIC DNA]</scope>
    <source>
        <strain evidence="1">SPO-2</strain>
    </source>
</reference>
<dbReference type="AlphaFoldDB" id="A0AAV7JWA3"/>
<dbReference type="Proteomes" id="UP001165289">
    <property type="component" value="Unassembled WGS sequence"/>
</dbReference>
<evidence type="ECO:0000313" key="1">
    <source>
        <dbReference type="EMBL" id="KAI6653122.1"/>
    </source>
</evidence>
<proteinExistence type="predicted"/>
<accession>A0AAV7JWA3</accession>
<dbReference type="SUPFAM" id="SSF46689">
    <property type="entry name" value="Homeodomain-like"/>
    <property type="match status" value="1"/>
</dbReference>
<protein>
    <submittedName>
        <fullName evidence="1">Uncharacterized protein</fullName>
    </submittedName>
</protein>
<dbReference type="PANTHER" id="PTHR46068">
    <property type="entry name" value="PROTEIN CBG27172"/>
    <property type="match status" value="1"/>
</dbReference>
<organism evidence="1 2">
    <name type="scientific">Oopsacas minuta</name>
    <dbReference type="NCBI Taxonomy" id="111878"/>
    <lineage>
        <taxon>Eukaryota</taxon>
        <taxon>Metazoa</taxon>
        <taxon>Porifera</taxon>
        <taxon>Hexactinellida</taxon>
        <taxon>Hexasterophora</taxon>
        <taxon>Lyssacinosida</taxon>
        <taxon>Leucopsacidae</taxon>
        <taxon>Oopsacas</taxon>
    </lineage>
</organism>
<name>A0AAV7JWA3_9METZ</name>
<dbReference type="Pfam" id="PF13551">
    <property type="entry name" value="HTH_29"/>
    <property type="match status" value="1"/>
</dbReference>
<gene>
    <name evidence="1" type="ORF">LOD99_3958</name>
</gene>
<sequence>MEKEAKRSLIILYHDEGKSASVISKILSINRWIVYRTIKRYKETGSTQDRFRKGRPRSVRTPAVRKLVRERVRKNPVRSIQSMAKDFNITTRSMGKIVKEDLGLKCYKFRESLVAALKRRRRIRDGGMAVDLRGKWKARIHAKDTEGTAAKLPKLDTLKRTIQRQCASVLAAPVQPTTLAELALPAVYQQAAKGEQFSL</sequence>
<dbReference type="Gene3D" id="1.10.10.10">
    <property type="entry name" value="Winged helix-like DNA-binding domain superfamily/Winged helix DNA-binding domain"/>
    <property type="match status" value="1"/>
</dbReference>